<dbReference type="AlphaFoldDB" id="V2X0U3"/>
<proteinExistence type="predicted"/>
<comment type="caution">
    <text evidence="1">The sequence shown here is derived from an EMBL/GenBank/DDBJ whole genome shotgun (WGS) entry which is preliminary data.</text>
</comment>
<dbReference type="KEGG" id="mrr:Moror_9368"/>
<reference evidence="1 2" key="1">
    <citation type="journal article" date="2014" name="BMC Genomics">
        <title>Genome and secretome analysis of the hemibiotrophic fungal pathogen, Moniliophthora roreri, which causes frosty pod rot disease of cacao: mechanisms of the biotrophic and necrotrophic phases.</title>
        <authorList>
            <person name="Meinhardt L.W."/>
            <person name="Costa G.G.L."/>
            <person name="Thomazella D.P.T."/>
            <person name="Teixeira P.J.P.L."/>
            <person name="Carazzolle M.F."/>
            <person name="Schuster S.C."/>
            <person name="Carlson J.E."/>
            <person name="Guiltinan M.J."/>
            <person name="Mieczkowski P."/>
            <person name="Farmer A."/>
            <person name="Ramaraj T."/>
            <person name="Crozier J."/>
            <person name="Davis R.E."/>
            <person name="Shao J."/>
            <person name="Melnick R.L."/>
            <person name="Pereira G.A.G."/>
            <person name="Bailey B.A."/>
        </authorList>
    </citation>
    <scope>NUCLEOTIDE SEQUENCE [LARGE SCALE GENOMIC DNA]</scope>
    <source>
        <strain evidence="1 2">MCA 2997</strain>
    </source>
</reference>
<evidence type="ECO:0000313" key="1">
    <source>
        <dbReference type="EMBL" id="ESK86070.1"/>
    </source>
</evidence>
<dbReference type="OrthoDB" id="3063557at2759"/>
<accession>V2X0U3</accession>
<dbReference type="HOGENOM" id="CLU_025147_0_0_1"/>
<name>V2X0U3_MONRO</name>
<keyword evidence="2" id="KW-1185">Reference proteome</keyword>
<organism evidence="1 2">
    <name type="scientific">Moniliophthora roreri (strain MCA 2997)</name>
    <name type="common">Cocoa frosty pod rot fungus</name>
    <name type="synonym">Crinipellis roreri</name>
    <dbReference type="NCBI Taxonomy" id="1381753"/>
    <lineage>
        <taxon>Eukaryota</taxon>
        <taxon>Fungi</taxon>
        <taxon>Dikarya</taxon>
        <taxon>Basidiomycota</taxon>
        <taxon>Agaricomycotina</taxon>
        <taxon>Agaricomycetes</taxon>
        <taxon>Agaricomycetidae</taxon>
        <taxon>Agaricales</taxon>
        <taxon>Marasmiineae</taxon>
        <taxon>Marasmiaceae</taxon>
        <taxon>Moniliophthora</taxon>
    </lineage>
</organism>
<sequence>MASIQGCSSFAIRDSQFTIVQGSQRNIKHIHINRLVVRSKRKKKQAAWGEFERIRTGDVYLTSVVDTSDVMNSDHKMVARRTISVARIRGEKEAEFLHVGYSGPGAFKVFKRQLDKFSAVKEPYVAQLSGYNDRHGLPALIFYDELIPLKHILRGNPAIRNILIYFRFQLGVSGMVEGVDRSLDSDVLWIKSSYTPVSHLGLLPIQNYIDTGTVVDYLTRTLPAETILEEVSHQVSLSSEQLTAIEALPYLAGSLSKRNQRNIIARWMGLTEMPHYVCVDCWPPAHRIVMEDGSVRIQLAGSKLAQHPSLFLRYELSHDNKLMDIGKWWLTQAHSVFSRFGIPEKGWEDYSITTSLWLQFHRIEESTCLQMTTDTPSDNPAIYLFIRPIPRFCPSHDETIWRAWAKNTKSFWSFDASEQEKMSESTRISLGLPSYRTKIELYRHSWDVDHYKLVERLHLSKGFDLKTTDLARSFGYPLMQVVEDRDRFEGLEDSMSSTTIADILGSRSGFNIDNGQLMPEASNPDDEIVVYPRQRK</sequence>
<gene>
    <name evidence="1" type="ORF">Moror_9368</name>
</gene>
<protein>
    <submittedName>
        <fullName evidence="1">Uncharacterized protein</fullName>
    </submittedName>
</protein>
<evidence type="ECO:0000313" key="2">
    <source>
        <dbReference type="Proteomes" id="UP000017559"/>
    </source>
</evidence>
<dbReference type="Proteomes" id="UP000017559">
    <property type="component" value="Unassembled WGS sequence"/>
</dbReference>
<dbReference type="EMBL" id="AWSO01000982">
    <property type="protein sequence ID" value="ESK86070.1"/>
    <property type="molecule type" value="Genomic_DNA"/>
</dbReference>